<evidence type="ECO:0000313" key="12">
    <source>
        <dbReference type="EMBL" id="TVY35027.1"/>
    </source>
</evidence>
<comment type="caution">
    <text evidence="12">The sequence shown here is derived from an EMBL/GenBank/DDBJ whole genome shotgun (WGS) entry which is preliminary data.</text>
</comment>
<dbReference type="InterPro" id="IPR002328">
    <property type="entry name" value="ADH_Zn_CS"/>
</dbReference>
<feature type="domain" description="Alcohol dehydrogenase-like N-terminal" evidence="11">
    <location>
        <begin position="47"/>
        <end position="112"/>
    </location>
</feature>
<evidence type="ECO:0000313" key="13">
    <source>
        <dbReference type="Proteomes" id="UP000443090"/>
    </source>
</evidence>
<dbReference type="GO" id="GO:0006062">
    <property type="term" value="P:sorbitol catabolic process"/>
    <property type="evidence" value="ECO:0007669"/>
    <property type="project" value="TreeGrafter"/>
</dbReference>
<dbReference type="OrthoDB" id="3941538at2759"/>
<reference evidence="12 13" key="1">
    <citation type="submission" date="2018-05" db="EMBL/GenBank/DDBJ databases">
        <title>Genome sequencing and assembly of the regulated plant pathogen Lachnellula willkommii and related sister species for the development of diagnostic species identification markers.</title>
        <authorList>
            <person name="Giroux E."/>
            <person name="Bilodeau G."/>
        </authorList>
    </citation>
    <scope>NUCLEOTIDE SEQUENCE [LARGE SCALE GENOMIC DNA]</scope>
    <source>
        <strain evidence="12 13">CBS 160.35</strain>
    </source>
</reference>
<organism evidence="12 13">
    <name type="scientific">Lachnellula occidentalis</name>
    <dbReference type="NCBI Taxonomy" id="215460"/>
    <lineage>
        <taxon>Eukaryota</taxon>
        <taxon>Fungi</taxon>
        <taxon>Dikarya</taxon>
        <taxon>Ascomycota</taxon>
        <taxon>Pezizomycotina</taxon>
        <taxon>Leotiomycetes</taxon>
        <taxon>Helotiales</taxon>
        <taxon>Lachnaceae</taxon>
        <taxon>Lachnellula</taxon>
    </lineage>
</organism>
<proteinExistence type="inferred from homology"/>
<dbReference type="EMBL" id="QGMI01001047">
    <property type="protein sequence ID" value="TVY35027.1"/>
    <property type="molecule type" value="Genomic_DNA"/>
</dbReference>
<dbReference type="GO" id="GO:0003939">
    <property type="term" value="F:L-iditol 2-dehydrogenase (NAD+) activity"/>
    <property type="evidence" value="ECO:0007669"/>
    <property type="project" value="TreeGrafter"/>
</dbReference>
<sequence length="134" mass="14129">MAPSLTTSPAIGITSDFPTKKSSTNQSVVWVAPAKAETVHRDIPELGEEDVLIKVIVTGICGSDAHVWESNHAKIPPVLGHESAGVIMQVGSKVTDRAVGQRVAIEPGFPCMKLVLSAESVLDFERTAGPDNSV</sequence>
<protein>
    <recommendedName>
        <fullName evidence="8">D-xylulose reductase</fullName>
        <ecNumber evidence="8">1.1.1.9</ecNumber>
    </recommendedName>
    <alternativeName>
        <fullName evidence="9">Xylitol dehydrogenase A</fullName>
    </alternativeName>
</protein>
<comment type="pathway">
    <text evidence="7">Carbohydrate degradation; L-arabinose degradation via L-arabinitol; D-xylulose 5-phosphate from L-arabinose (fungal route): step 4/5.</text>
</comment>
<dbReference type="Proteomes" id="UP000443090">
    <property type="component" value="Unassembled WGS sequence"/>
</dbReference>
<dbReference type="Gene3D" id="3.90.180.10">
    <property type="entry name" value="Medium-chain alcohol dehydrogenases, catalytic domain"/>
    <property type="match status" value="1"/>
</dbReference>
<dbReference type="PROSITE" id="PS00059">
    <property type="entry name" value="ADH_ZINC"/>
    <property type="match status" value="1"/>
</dbReference>
<comment type="cofactor">
    <cofactor evidence="1">
        <name>Zn(2+)</name>
        <dbReference type="ChEBI" id="CHEBI:29105"/>
    </cofactor>
</comment>
<evidence type="ECO:0000256" key="4">
    <source>
        <dbReference type="ARBA" id="ARBA00022833"/>
    </source>
</evidence>
<comment type="similarity">
    <text evidence="2">Belongs to the zinc-containing alcohol dehydrogenase family.</text>
</comment>
<evidence type="ECO:0000256" key="3">
    <source>
        <dbReference type="ARBA" id="ARBA00022723"/>
    </source>
</evidence>
<evidence type="ECO:0000256" key="2">
    <source>
        <dbReference type="ARBA" id="ARBA00008072"/>
    </source>
</evidence>
<feature type="region of interest" description="Disordered" evidence="10">
    <location>
        <begin position="1"/>
        <end position="21"/>
    </location>
</feature>
<accession>A0A8H8RHP5</accession>
<keyword evidence="4" id="KW-0862">Zinc</keyword>
<evidence type="ECO:0000256" key="8">
    <source>
        <dbReference type="ARBA" id="ARBA00026119"/>
    </source>
</evidence>
<dbReference type="EC" id="1.1.1.9" evidence="8"/>
<dbReference type="Pfam" id="PF08240">
    <property type="entry name" value="ADH_N"/>
    <property type="match status" value="1"/>
</dbReference>
<dbReference type="InterPro" id="IPR013154">
    <property type="entry name" value="ADH-like_N"/>
</dbReference>
<gene>
    <name evidence="12" type="primary">xdhA_2</name>
    <name evidence="12" type="ORF">LOCC1_G006161</name>
</gene>
<evidence type="ECO:0000259" key="11">
    <source>
        <dbReference type="Pfam" id="PF08240"/>
    </source>
</evidence>
<keyword evidence="5" id="KW-0560">Oxidoreductase</keyword>
<evidence type="ECO:0000256" key="9">
    <source>
        <dbReference type="ARBA" id="ARBA00030139"/>
    </source>
</evidence>
<dbReference type="SUPFAM" id="SSF50129">
    <property type="entry name" value="GroES-like"/>
    <property type="match status" value="1"/>
</dbReference>
<evidence type="ECO:0000256" key="5">
    <source>
        <dbReference type="ARBA" id="ARBA00023002"/>
    </source>
</evidence>
<evidence type="ECO:0000256" key="7">
    <source>
        <dbReference type="ARBA" id="ARBA00025713"/>
    </source>
</evidence>
<comment type="function">
    <text evidence="6">Xylitol dehydrogenase which catalyzes the conversion of xylitol to D-xylulose. Xylose is a major component of hemicelluloses such as xylan. Most fungi utilize D-xylose via three enzymatic reactions, xylose reductase (XR), xylitol dehydrogenase (XDH), and xylulokinase, to form xylulose 5-phosphate, which enters pentose phosphate pathway.</text>
</comment>
<dbReference type="PANTHER" id="PTHR43161:SF9">
    <property type="entry name" value="SORBITOL DEHYDROGENASE"/>
    <property type="match status" value="1"/>
</dbReference>
<evidence type="ECO:0000256" key="1">
    <source>
        <dbReference type="ARBA" id="ARBA00001947"/>
    </source>
</evidence>
<evidence type="ECO:0000256" key="6">
    <source>
        <dbReference type="ARBA" id="ARBA00024843"/>
    </source>
</evidence>
<dbReference type="PANTHER" id="PTHR43161">
    <property type="entry name" value="SORBITOL DEHYDROGENASE"/>
    <property type="match status" value="1"/>
</dbReference>
<keyword evidence="3" id="KW-0479">Metal-binding</keyword>
<dbReference type="AlphaFoldDB" id="A0A8H8RHP5"/>
<keyword evidence="13" id="KW-1185">Reference proteome</keyword>
<dbReference type="GO" id="GO:0046526">
    <property type="term" value="F:D-xylulose reductase activity"/>
    <property type="evidence" value="ECO:0007669"/>
    <property type="project" value="UniProtKB-EC"/>
</dbReference>
<dbReference type="GO" id="GO:0008270">
    <property type="term" value="F:zinc ion binding"/>
    <property type="evidence" value="ECO:0007669"/>
    <property type="project" value="InterPro"/>
</dbReference>
<name>A0A8H8RHP5_9HELO</name>
<evidence type="ECO:0000256" key="10">
    <source>
        <dbReference type="SAM" id="MobiDB-lite"/>
    </source>
</evidence>
<dbReference type="InterPro" id="IPR011032">
    <property type="entry name" value="GroES-like_sf"/>
</dbReference>